<proteinExistence type="predicted"/>
<dbReference type="EMBL" id="JBFOLJ010000003">
    <property type="protein sequence ID" value="KAL2550093.1"/>
    <property type="molecule type" value="Genomic_DNA"/>
</dbReference>
<accession>A0ABD1WK91</accession>
<gene>
    <name evidence="1" type="ORF">Fot_11623</name>
</gene>
<dbReference type="Proteomes" id="UP001604277">
    <property type="component" value="Unassembled WGS sequence"/>
</dbReference>
<dbReference type="PANTHER" id="PTHR12555">
    <property type="entry name" value="UBIQUITIN FUSION DEGRADATON PROTEIN 1"/>
    <property type="match status" value="1"/>
</dbReference>
<comment type="caution">
    <text evidence="1">The sequence shown here is derived from an EMBL/GenBank/DDBJ whole genome shotgun (WGS) entry which is preliminary data.</text>
</comment>
<evidence type="ECO:0000313" key="1">
    <source>
        <dbReference type="EMBL" id="KAL2550093.1"/>
    </source>
</evidence>
<name>A0ABD1WK91_9LAMI</name>
<reference evidence="2" key="1">
    <citation type="submission" date="2024-07" db="EMBL/GenBank/DDBJ databases">
        <title>Two chromosome-level genome assemblies of Korean endemic species Abeliophyllum distichum and Forsythia ovata (Oleaceae).</title>
        <authorList>
            <person name="Jang H."/>
        </authorList>
    </citation>
    <scope>NUCLEOTIDE SEQUENCE [LARGE SCALE GENOMIC DNA]</scope>
</reference>
<evidence type="ECO:0000313" key="2">
    <source>
        <dbReference type="Proteomes" id="UP001604277"/>
    </source>
</evidence>
<dbReference type="Gene3D" id="3.10.330.10">
    <property type="match status" value="1"/>
</dbReference>
<sequence length="175" mass="19356">MRYVVFTSVGVAKYLTGDTTMINHNDEKFFINVLETKPGPAIAICLIGTDCEADFSPLLDYKEPEKPAKVEQNAPVEVQKKEIEERSAFRPFMGKGRRLDGEPVEIVKDDYLPTTTSTTGGYAGGSTTLGSRKKRGTIVIVFGSNGVETKTRREKSAKISTFHGQETCVRKLNIF</sequence>
<keyword evidence="2" id="KW-1185">Reference proteome</keyword>
<protein>
    <submittedName>
        <fullName evidence="1">Ubiquitin fusion degradation 1</fullName>
    </submittedName>
</protein>
<dbReference type="AlphaFoldDB" id="A0ABD1WK91"/>
<dbReference type="InterPro" id="IPR004854">
    <property type="entry name" value="Ufd1-like"/>
</dbReference>
<organism evidence="1 2">
    <name type="scientific">Forsythia ovata</name>
    <dbReference type="NCBI Taxonomy" id="205694"/>
    <lineage>
        <taxon>Eukaryota</taxon>
        <taxon>Viridiplantae</taxon>
        <taxon>Streptophyta</taxon>
        <taxon>Embryophyta</taxon>
        <taxon>Tracheophyta</taxon>
        <taxon>Spermatophyta</taxon>
        <taxon>Magnoliopsida</taxon>
        <taxon>eudicotyledons</taxon>
        <taxon>Gunneridae</taxon>
        <taxon>Pentapetalae</taxon>
        <taxon>asterids</taxon>
        <taxon>lamiids</taxon>
        <taxon>Lamiales</taxon>
        <taxon>Oleaceae</taxon>
        <taxon>Forsythieae</taxon>
        <taxon>Forsythia</taxon>
    </lineage>
</organism>
<dbReference type="PANTHER" id="PTHR12555:SF21">
    <property type="entry name" value="UBIQUITIN FUSION DEGRADATION PROTEIN 1 HOMOLOG"/>
    <property type="match status" value="1"/>
</dbReference>